<name>A0ABV6MRZ5_9PSEU</name>
<accession>A0ABV6MRZ5</accession>
<dbReference type="EMBL" id="JBHLUD010000004">
    <property type="protein sequence ID" value="MFC0543007.1"/>
    <property type="molecule type" value="Genomic_DNA"/>
</dbReference>
<evidence type="ECO:0000313" key="3">
    <source>
        <dbReference type="Proteomes" id="UP001589810"/>
    </source>
</evidence>
<feature type="transmembrane region" description="Helical" evidence="1">
    <location>
        <begin position="24"/>
        <end position="42"/>
    </location>
</feature>
<keyword evidence="1" id="KW-0472">Membrane</keyword>
<keyword evidence="3" id="KW-1185">Reference proteome</keyword>
<proteinExistence type="predicted"/>
<keyword evidence="1" id="KW-1133">Transmembrane helix</keyword>
<keyword evidence="1" id="KW-0812">Transmembrane</keyword>
<dbReference type="Proteomes" id="UP001589810">
    <property type="component" value="Unassembled WGS sequence"/>
</dbReference>
<evidence type="ECO:0000313" key="2">
    <source>
        <dbReference type="EMBL" id="MFC0543007.1"/>
    </source>
</evidence>
<comment type="caution">
    <text evidence="2">The sequence shown here is derived from an EMBL/GenBank/DDBJ whole genome shotgun (WGS) entry which is preliminary data.</text>
</comment>
<protein>
    <submittedName>
        <fullName evidence="2">Uncharacterized protein</fullName>
    </submittedName>
</protein>
<organism evidence="2 3">
    <name type="scientific">Kutzneria chonburiensis</name>
    <dbReference type="NCBI Taxonomy" id="1483604"/>
    <lineage>
        <taxon>Bacteria</taxon>
        <taxon>Bacillati</taxon>
        <taxon>Actinomycetota</taxon>
        <taxon>Actinomycetes</taxon>
        <taxon>Pseudonocardiales</taxon>
        <taxon>Pseudonocardiaceae</taxon>
        <taxon>Kutzneria</taxon>
    </lineage>
</organism>
<dbReference type="RefSeq" id="WP_273941410.1">
    <property type="nucleotide sequence ID" value="NZ_CP097263.1"/>
</dbReference>
<gene>
    <name evidence="2" type="ORF">ACFFH7_16020</name>
</gene>
<evidence type="ECO:0000256" key="1">
    <source>
        <dbReference type="SAM" id="Phobius"/>
    </source>
</evidence>
<reference evidence="2 3" key="1">
    <citation type="submission" date="2024-09" db="EMBL/GenBank/DDBJ databases">
        <authorList>
            <person name="Sun Q."/>
            <person name="Mori K."/>
        </authorList>
    </citation>
    <scope>NUCLEOTIDE SEQUENCE [LARGE SCALE GENOMIC DNA]</scope>
    <source>
        <strain evidence="2 3">TBRC 1432</strain>
    </source>
</reference>
<sequence>MWSTAFDAITAAAAWPWLDPLTTVLHTVGSVLGLAVTVRQMIQWQRDQHRGRAVGRYRRRR</sequence>